<evidence type="ECO:0000313" key="5">
    <source>
        <dbReference type="EMBL" id="NEX02779.1"/>
    </source>
</evidence>
<feature type="transmembrane region" description="Helical" evidence="3">
    <location>
        <begin position="76"/>
        <end position="104"/>
    </location>
</feature>
<name>A0A6M0LLD9_PSEXY</name>
<keyword evidence="3" id="KW-0812">Transmembrane</keyword>
<reference evidence="5 6" key="1">
    <citation type="submission" date="2019-09" db="EMBL/GenBank/DDBJ databases">
        <authorList>
            <person name="Pidcock S.E."/>
            <person name="Huws S.A."/>
        </authorList>
    </citation>
    <scope>NUCLEOTIDE SEQUENCE [LARGE SCALE GENOMIC DNA]</scope>
    <source>
        <strain evidence="5 6">MZ8</strain>
    </source>
</reference>
<comment type="similarity">
    <text evidence="1">Belongs to the zinc-associated anti-sigma factor (ZAS) superfamily. Anti-sigma-W factor family.</text>
</comment>
<evidence type="ECO:0000256" key="1">
    <source>
        <dbReference type="ARBA" id="ARBA00024353"/>
    </source>
</evidence>
<sequence length="106" mass="11862">MEKNNISCKIIEDLLPSYKDGILTDSVNDAVELHLNNCEDCRKKLHELETMMDDAKSDSAKRDAAFISGIRRYKHYLIGLAIGAGIPIGLFLIFVLWVVGLVIINN</sequence>
<dbReference type="RefSeq" id="WP_090489219.1">
    <property type="nucleotide sequence ID" value="NZ_VTVE01000005.1"/>
</dbReference>
<organism evidence="5 6">
    <name type="scientific">Pseudobutyrivibrio xylanivorans</name>
    <dbReference type="NCBI Taxonomy" id="185007"/>
    <lineage>
        <taxon>Bacteria</taxon>
        <taxon>Bacillati</taxon>
        <taxon>Bacillota</taxon>
        <taxon>Clostridia</taxon>
        <taxon>Lachnospirales</taxon>
        <taxon>Lachnospiraceae</taxon>
        <taxon>Pseudobutyrivibrio</taxon>
    </lineage>
</organism>
<keyword evidence="3" id="KW-0472">Membrane</keyword>
<dbReference type="AlphaFoldDB" id="A0A6M0LLD9"/>
<proteinExistence type="inferred from homology"/>
<dbReference type="Pfam" id="PF13490">
    <property type="entry name" value="zf-HC2"/>
    <property type="match status" value="1"/>
</dbReference>
<evidence type="ECO:0000313" key="6">
    <source>
        <dbReference type="Proteomes" id="UP000473091"/>
    </source>
</evidence>
<protein>
    <recommendedName>
        <fullName evidence="2">Anti-sigma-W factor RsiW</fullName>
    </recommendedName>
</protein>
<dbReference type="Proteomes" id="UP000473091">
    <property type="component" value="Unassembled WGS sequence"/>
</dbReference>
<reference evidence="5 6" key="2">
    <citation type="submission" date="2020-03" db="EMBL/GenBank/DDBJ databases">
        <title>Investigating the evolutionary divergence of the Butyrivibrio group.</title>
        <authorList>
            <person name="Skvortsov T."/>
            <person name="Santos F.G."/>
            <person name="Ting K.S."/>
            <person name="Creevey C.J."/>
        </authorList>
    </citation>
    <scope>NUCLEOTIDE SEQUENCE [LARGE SCALE GENOMIC DNA]</scope>
    <source>
        <strain evidence="5 6">MZ8</strain>
    </source>
</reference>
<evidence type="ECO:0000256" key="2">
    <source>
        <dbReference type="ARBA" id="ARBA00024438"/>
    </source>
</evidence>
<dbReference type="InterPro" id="IPR041916">
    <property type="entry name" value="Anti_sigma_zinc_sf"/>
</dbReference>
<accession>A0A6M0LLD9</accession>
<keyword evidence="3" id="KW-1133">Transmembrane helix</keyword>
<dbReference type="Gene3D" id="1.10.10.1320">
    <property type="entry name" value="Anti-sigma factor, zinc-finger domain"/>
    <property type="match status" value="1"/>
</dbReference>
<comment type="caution">
    <text evidence="5">The sequence shown here is derived from an EMBL/GenBank/DDBJ whole genome shotgun (WGS) entry which is preliminary data.</text>
</comment>
<feature type="domain" description="Putative zinc-finger" evidence="4">
    <location>
        <begin position="8"/>
        <end position="42"/>
    </location>
</feature>
<gene>
    <name evidence="5" type="ORF">F0Q01_12900</name>
</gene>
<dbReference type="InterPro" id="IPR027383">
    <property type="entry name" value="Znf_put"/>
</dbReference>
<evidence type="ECO:0000259" key="4">
    <source>
        <dbReference type="Pfam" id="PF13490"/>
    </source>
</evidence>
<dbReference type="EMBL" id="VTVE01000005">
    <property type="protein sequence ID" value="NEX02779.1"/>
    <property type="molecule type" value="Genomic_DNA"/>
</dbReference>
<evidence type="ECO:0000256" key="3">
    <source>
        <dbReference type="SAM" id="Phobius"/>
    </source>
</evidence>